<organism evidence="1 3">
    <name type="scientific">Nonlabens ulvanivorans</name>
    <name type="common">Persicivirga ulvanivorans</name>
    <dbReference type="NCBI Taxonomy" id="906888"/>
    <lineage>
        <taxon>Bacteria</taxon>
        <taxon>Pseudomonadati</taxon>
        <taxon>Bacteroidota</taxon>
        <taxon>Flavobacteriia</taxon>
        <taxon>Flavobacteriales</taxon>
        <taxon>Flavobacteriaceae</taxon>
        <taxon>Nonlabens</taxon>
    </lineage>
</organism>
<dbReference type="OrthoDB" id="703597at2"/>
<protein>
    <submittedName>
        <fullName evidence="1">Uncharacterized protein</fullName>
    </submittedName>
</protein>
<dbReference type="EMBL" id="PVNA01000003">
    <property type="protein sequence ID" value="PRX13790.1"/>
    <property type="molecule type" value="Genomic_DNA"/>
</dbReference>
<gene>
    <name evidence="1" type="ORF">IL45_13290</name>
    <name evidence="2" type="ORF">LY02_02038</name>
</gene>
<comment type="caution">
    <text evidence="1">The sequence shown here is derived from an EMBL/GenBank/DDBJ whole genome shotgun (WGS) entry which is preliminary data.</text>
</comment>
<proteinExistence type="predicted"/>
<reference evidence="2 4" key="2">
    <citation type="submission" date="2018-03" db="EMBL/GenBank/DDBJ databases">
        <title>Genomic Encyclopedia of Archaeal and Bacterial Type Strains, Phase II (KMG-II): from individual species to whole genera.</title>
        <authorList>
            <person name="Goeker M."/>
        </authorList>
    </citation>
    <scope>NUCLEOTIDE SEQUENCE [LARGE SCALE GENOMIC DNA]</scope>
    <source>
        <strain evidence="2 4">DSM 22727</strain>
    </source>
</reference>
<dbReference type="Pfam" id="PF04525">
    <property type="entry name" value="LOR"/>
    <property type="match status" value="1"/>
</dbReference>
<reference evidence="1 3" key="1">
    <citation type="submission" date="2014-07" db="EMBL/GenBank/DDBJ databases">
        <title>Draft genome sequence of Nonlabens ulvanivorans, an ulvan degrading bacterium.</title>
        <authorList>
            <person name="Kopel M."/>
            <person name="Helbert W."/>
            <person name="Henrissat B."/>
            <person name="Doniger T."/>
            <person name="Banin E."/>
        </authorList>
    </citation>
    <scope>NUCLEOTIDE SEQUENCE [LARGE SCALE GENOMIC DNA]</scope>
    <source>
        <strain evidence="1 3">PLR</strain>
    </source>
</reference>
<dbReference type="Proteomes" id="UP000028531">
    <property type="component" value="Unassembled WGS sequence"/>
</dbReference>
<evidence type="ECO:0000313" key="3">
    <source>
        <dbReference type="Proteomes" id="UP000028531"/>
    </source>
</evidence>
<keyword evidence="4" id="KW-1185">Reference proteome</keyword>
<dbReference type="InterPro" id="IPR025659">
    <property type="entry name" value="Tubby-like_C"/>
</dbReference>
<name>A0A084JVV7_NONUL</name>
<dbReference type="SUPFAM" id="SSF54518">
    <property type="entry name" value="Tubby C-terminal domain-like"/>
    <property type="match status" value="1"/>
</dbReference>
<evidence type="ECO:0000313" key="2">
    <source>
        <dbReference type="EMBL" id="PRX13790.1"/>
    </source>
</evidence>
<accession>A0A084JVV7</accession>
<sequence length="198" mass="23043">MNNLDYPIKFSFKVTTLSNDFTARNAQGQTIAYVKQKMFKLKEAVNVYSDESKTRVLFTIAANKWLDWSAAYSMMDANNKEIGKIARKGWRSMWKAEYNIIDQNQQPQYNVKEQSAFTRFLDNLLGEIPILGFFTGYLFNPTYNVTNSNGEVVVKLKKMPSFLGKEFELTKHTDIDEDDKERVMLGLMMMILLERRRG</sequence>
<evidence type="ECO:0000313" key="4">
    <source>
        <dbReference type="Proteomes" id="UP000239997"/>
    </source>
</evidence>
<dbReference type="InterPro" id="IPR007612">
    <property type="entry name" value="LOR"/>
</dbReference>
<dbReference type="RefSeq" id="WP_036584714.1">
    <property type="nucleotide sequence ID" value="NZ_JPJI01000032.1"/>
</dbReference>
<evidence type="ECO:0000313" key="1">
    <source>
        <dbReference type="EMBL" id="KEZ93091.1"/>
    </source>
</evidence>
<dbReference type="EMBL" id="JPJI01000032">
    <property type="protein sequence ID" value="KEZ93091.1"/>
    <property type="molecule type" value="Genomic_DNA"/>
</dbReference>
<dbReference type="AlphaFoldDB" id="A0A084JVV7"/>
<dbReference type="Proteomes" id="UP000239997">
    <property type="component" value="Unassembled WGS sequence"/>
</dbReference>